<reference evidence="4" key="1">
    <citation type="journal article" date="2021" name="Nat. Commun.">
        <title>Genetic determinants of endophytism in the Arabidopsis root mycobiome.</title>
        <authorList>
            <person name="Mesny F."/>
            <person name="Miyauchi S."/>
            <person name="Thiergart T."/>
            <person name="Pickel B."/>
            <person name="Atanasova L."/>
            <person name="Karlsson M."/>
            <person name="Huettel B."/>
            <person name="Barry K.W."/>
            <person name="Haridas S."/>
            <person name="Chen C."/>
            <person name="Bauer D."/>
            <person name="Andreopoulos W."/>
            <person name="Pangilinan J."/>
            <person name="LaButti K."/>
            <person name="Riley R."/>
            <person name="Lipzen A."/>
            <person name="Clum A."/>
            <person name="Drula E."/>
            <person name="Henrissat B."/>
            <person name="Kohler A."/>
            <person name="Grigoriev I.V."/>
            <person name="Martin F.M."/>
            <person name="Hacquard S."/>
        </authorList>
    </citation>
    <scope>NUCLEOTIDE SEQUENCE</scope>
    <source>
        <strain evidence="4">MPI-CAGE-CH-0235</strain>
    </source>
</reference>
<protein>
    <submittedName>
        <fullName evidence="4">Uncharacterized protein</fullName>
    </submittedName>
</protein>
<dbReference type="GO" id="GO:0005634">
    <property type="term" value="C:nucleus"/>
    <property type="evidence" value="ECO:0007669"/>
    <property type="project" value="InterPro"/>
</dbReference>
<dbReference type="PRINTS" id="PR00930">
    <property type="entry name" value="HIGHMOBLTYIY"/>
</dbReference>
<dbReference type="SMART" id="SM00384">
    <property type="entry name" value="AT_hook"/>
    <property type="match status" value="4"/>
</dbReference>
<accession>A0A8K0SRV5</accession>
<gene>
    <name evidence="4" type="ORF">B0I35DRAFT_512244</name>
</gene>
<feature type="compositionally biased region" description="Low complexity" evidence="3">
    <location>
        <begin position="101"/>
        <end position="111"/>
    </location>
</feature>
<comment type="caution">
    <text evidence="4">The sequence shown here is derived from an EMBL/GenBank/DDBJ whole genome shotgun (WGS) entry which is preliminary data.</text>
</comment>
<dbReference type="InterPro" id="IPR017956">
    <property type="entry name" value="AT_hook_DNA-bd_motif"/>
</dbReference>
<evidence type="ECO:0000313" key="5">
    <source>
        <dbReference type="Proteomes" id="UP000813444"/>
    </source>
</evidence>
<keyword evidence="5" id="KW-1185">Reference proteome</keyword>
<dbReference type="GO" id="GO:0003677">
    <property type="term" value="F:DNA binding"/>
    <property type="evidence" value="ECO:0007669"/>
    <property type="project" value="UniProtKB-KW"/>
</dbReference>
<evidence type="ECO:0000256" key="1">
    <source>
        <dbReference type="ARBA" id="ARBA00022737"/>
    </source>
</evidence>
<dbReference type="GO" id="GO:0000785">
    <property type="term" value="C:chromatin"/>
    <property type="evidence" value="ECO:0007669"/>
    <property type="project" value="InterPro"/>
</dbReference>
<dbReference type="InterPro" id="IPR000116">
    <property type="entry name" value="HMGA"/>
</dbReference>
<organism evidence="4 5">
    <name type="scientific">Stachybotrys elegans</name>
    <dbReference type="NCBI Taxonomy" id="80388"/>
    <lineage>
        <taxon>Eukaryota</taxon>
        <taxon>Fungi</taxon>
        <taxon>Dikarya</taxon>
        <taxon>Ascomycota</taxon>
        <taxon>Pezizomycotina</taxon>
        <taxon>Sordariomycetes</taxon>
        <taxon>Hypocreomycetidae</taxon>
        <taxon>Hypocreales</taxon>
        <taxon>Stachybotryaceae</taxon>
        <taxon>Stachybotrys</taxon>
    </lineage>
</organism>
<dbReference type="OrthoDB" id="4900472at2759"/>
<dbReference type="EMBL" id="JAGPNK010000007">
    <property type="protein sequence ID" value="KAH7318662.1"/>
    <property type="molecule type" value="Genomic_DNA"/>
</dbReference>
<feature type="region of interest" description="Disordered" evidence="3">
    <location>
        <begin position="1"/>
        <end position="152"/>
    </location>
</feature>
<keyword evidence="2" id="KW-0238">DNA-binding</keyword>
<dbReference type="PRINTS" id="PR00929">
    <property type="entry name" value="ATHOOK"/>
</dbReference>
<sequence>MAPTKEKPAAETSEETPRRRGRPAGSTGGVTKSTSGRGRGRPKSDNPKPAKPYVSTGRPRGRPKGSTKKAGAGASTTPKKPPTLNPDGSVRKRGRPRKSDASTAATTPKSAKAAKKAAEKEDEEAADADAADAEADEDEDLGDENEDASDCK</sequence>
<name>A0A8K0SRV5_9HYPO</name>
<evidence type="ECO:0000256" key="2">
    <source>
        <dbReference type="ARBA" id="ARBA00023125"/>
    </source>
</evidence>
<feature type="compositionally biased region" description="Acidic residues" evidence="3">
    <location>
        <begin position="120"/>
        <end position="152"/>
    </location>
</feature>
<proteinExistence type="predicted"/>
<evidence type="ECO:0000313" key="4">
    <source>
        <dbReference type="EMBL" id="KAH7318662.1"/>
    </source>
</evidence>
<dbReference type="GO" id="GO:0006355">
    <property type="term" value="P:regulation of DNA-templated transcription"/>
    <property type="evidence" value="ECO:0007669"/>
    <property type="project" value="InterPro"/>
</dbReference>
<evidence type="ECO:0000256" key="3">
    <source>
        <dbReference type="SAM" id="MobiDB-lite"/>
    </source>
</evidence>
<dbReference type="Proteomes" id="UP000813444">
    <property type="component" value="Unassembled WGS sequence"/>
</dbReference>
<keyword evidence="1" id="KW-0677">Repeat</keyword>
<dbReference type="AlphaFoldDB" id="A0A8K0SRV5"/>